<evidence type="ECO:0008006" key="3">
    <source>
        <dbReference type="Google" id="ProtNLM"/>
    </source>
</evidence>
<keyword evidence="2" id="KW-1185">Reference proteome</keyword>
<dbReference type="AlphaFoldDB" id="A0A448WNU0"/>
<evidence type="ECO:0000313" key="2">
    <source>
        <dbReference type="Proteomes" id="UP000784294"/>
    </source>
</evidence>
<comment type="caution">
    <text evidence="1">The sequence shown here is derived from an EMBL/GenBank/DDBJ whole genome shotgun (WGS) entry which is preliminary data.</text>
</comment>
<protein>
    <recommendedName>
        <fullName evidence="3">Zinc-finger domain-containing protein</fullName>
    </recommendedName>
</protein>
<accession>A0A448WNU0</accession>
<sequence length="1028" mass="116368">MLLKKNAIFDSVPPVGNNKENIVSLPKSIECPLSTELSSPNPNLRRFVIELGTSSDSDSDQPVEEGNQVRVIKSTAFPPLFKPPSKPTHIHQSRIPLLLSLHSSEKRLLKHRHNLSRLKASIYRQSNLISQRESVQKQLSELITKLKVRLRKTVNLHRQASTALVKARHAENRLQSKYSAEVKSYSEFLTHLRGLVEKQANTTSKDIDSHRKSADPGDRLINRHKETLRLLFGIFQRAKFIQIFNNFLLFRRSPTKIISSVAYPTAECVSNGSEHSDSLISIDPYLPLCPFILDGECIDPACTYQHLIPKEANFKLCTLKPINRSPPILCSIPESSGLELVRSGTEFCEVCCDNIKRHIPINPSSSENLLRIWHAAFCYWKQNEKISLKRFQAQSRRIFESSPLAYGICKHHLHALSLSLKSPQTNYKSAASSIFRSLLTSEFPLDACKFAFRLPKLSLKYRRILLFHCLKYMIDLSHTASVSVERQIDLILPFTFIVYHCLRIDLEYSNQGPTFTLLDNLLSDEGLLSLAPKHLFRWSVWHLRLLLDLTSPNFFDDSSIFLPLVSYPNNSKLVSMRDVFVAATKDLNLEQDLLNVIDRFALSPNCLGSLYAGPLAVGYLYILYVIAEGRLEPAFTLCLRLSLCLPCIVKEDDFFFPLAVQIFLRSKQASGSASEFLSEVSKLFPSLTSDDLISHRIEYAFISACHAWQKKRVRSAASILEDLIIDLVHHLPSTLPSTFAIAFRVLLNIADQYTLLRSLHSFYPSTSRSRCYLWLCYILYQILHSCDLDKLLKELKSYVLYSSDHSFDVTPIAGGVAHPWPISRSLLFAGLQIASRLTNDSAYIDSLTSLLLASPNHILPTSATPWLTGLIQEIDLERLSSPEPRSSICMHLVERYGYAVVPLICRSLFALGDTWLAERLCDIAALDQPDSEEFWLLHASLKLDDMLRIRSYEPRRDKRDVNSAILIDILSQGILSVPSSIRLWQEYSAIVRDLGDGVSRQRLTDAANLAGLNELVEDILSRPPGTEI</sequence>
<evidence type="ECO:0000313" key="1">
    <source>
        <dbReference type="EMBL" id="VEL16406.1"/>
    </source>
</evidence>
<gene>
    <name evidence="1" type="ORF">PXEA_LOCUS9846</name>
</gene>
<dbReference type="EMBL" id="CAAALY010028330">
    <property type="protein sequence ID" value="VEL16406.1"/>
    <property type="molecule type" value="Genomic_DNA"/>
</dbReference>
<dbReference type="Proteomes" id="UP000784294">
    <property type="component" value="Unassembled WGS sequence"/>
</dbReference>
<feature type="non-terminal residue" evidence="1">
    <location>
        <position position="1028"/>
    </location>
</feature>
<proteinExistence type="predicted"/>
<name>A0A448WNU0_9PLAT</name>
<dbReference type="OrthoDB" id="6267990at2759"/>
<reference evidence="1" key="1">
    <citation type="submission" date="2018-11" db="EMBL/GenBank/DDBJ databases">
        <authorList>
            <consortium name="Pathogen Informatics"/>
        </authorList>
    </citation>
    <scope>NUCLEOTIDE SEQUENCE</scope>
</reference>
<organism evidence="1 2">
    <name type="scientific">Protopolystoma xenopodis</name>
    <dbReference type="NCBI Taxonomy" id="117903"/>
    <lineage>
        <taxon>Eukaryota</taxon>
        <taxon>Metazoa</taxon>
        <taxon>Spiralia</taxon>
        <taxon>Lophotrochozoa</taxon>
        <taxon>Platyhelminthes</taxon>
        <taxon>Monogenea</taxon>
        <taxon>Polyopisthocotylea</taxon>
        <taxon>Polystomatidea</taxon>
        <taxon>Polystomatidae</taxon>
        <taxon>Protopolystoma</taxon>
    </lineage>
</organism>